<gene>
    <name evidence="2" type="ORF">LSAA_813</name>
</gene>
<reference evidence="2" key="1">
    <citation type="submission" date="2021-02" db="EMBL/GenBank/DDBJ databases">
        <authorList>
            <person name="Bekaert M."/>
        </authorList>
    </citation>
    <scope>NUCLEOTIDE SEQUENCE</scope>
    <source>
        <strain evidence="2">IoA-00</strain>
    </source>
</reference>
<organism evidence="2 3">
    <name type="scientific">Lepeophtheirus salmonis</name>
    <name type="common">Salmon louse</name>
    <name type="synonym">Caligus salmonis</name>
    <dbReference type="NCBI Taxonomy" id="72036"/>
    <lineage>
        <taxon>Eukaryota</taxon>
        <taxon>Metazoa</taxon>
        <taxon>Ecdysozoa</taxon>
        <taxon>Arthropoda</taxon>
        <taxon>Crustacea</taxon>
        <taxon>Multicrustacea</taxon>
        <taxon>Hexanauplia</taxon>
        <taxon>Copepoda</taxon>
        <taxon>Siphonostomatoida</taxon>
        <taxon>Caligidae</taxon>
        <taxon>Lepeophtheirus</taxon>
    </lineage>
</organism>
<evidence type="ECO:0000256" key="1">
    <source>
        <dbReference type="SAM" id="MobiDB-lite"/>
    </source>
</evidence>
<accession>A0A7R8CDP9</accession>
<protein>
    <submittedName>
        <fullName evidence="2">(salmon louse) hypothetical protein</fullName>
    </submittedName>
</protein>
<sequence>MYADDEITSSKESITNRFITIFISNNSMEPGKESIMKHLLSTFLVLLLSLCFVHSKSESVKEPFILKSGAKYRDMLTIMASQAVADYADTYSRRQEREIQRNKVVNKNPIQSPKFYSLRLDTPTGVSAETNALYFSTSRHITIDSKQIAERVIADKDEEIIVAEKEGVAPPAEQTDRRTSHSAPLVSQLSSRRHAPKKKGPPQNRYLYKTATKYGSPSSSYSIIRAPGINVGIDTNHAQPQARSTPAHKRTSYSHTPAYSYTINTGSAYRSRY</sequence>
<evidence type="ECO:0000313" key="3">
    <source>
        <dbReference type="Proteomes" id="UP000675881"/>
    </source>
</evidence>
<keyword evidence="3" id="KW-1185">Reference proteome</keyword>
<dbReference type="Proteomes" id="UP000675881">
    <property type="component" value="Chromosome 1"/>
</dbReference>
<feature type="compositionally biased region" description="Basic residues" evidence="1">
    <location>
        <begin position="191"/>
        <end position="200"/>
    </location>
</feature>
<feature type="region of interest" description="Disordered" evidence="1">
    <location>
        <begin position="165"/>
        <end position="205"/>
    </location>
</feature>
<dbReference type="AlphaFoldDB" id="A0A7R8CDP9"/>
<dbReference type="EMBL" id="HG994580">
    <property type="protein sequence ID" value="CAF2751330.1"/>
    <property type="molecule type" value="Genomic_DNA"/>
</dbReference>
<name>A0A7R8CDP9_LEPSM</name>
<evidence type="ECO:0000313" key="2">
    <source>
        <dbReference type="EMBL" id="CAF2751330.1"/>
    </source>
</evidence>
<feature type="compositionally biased region" description="Polar residues" evidence="1">
    <location>
        <begin position="181"/>
        <end position="190"/>
    </location>
</feature>
<proteinExistence type="predicted"/>